<dbReference type="Proteomes" id="UP000694387">
    <property type="component" value="Chromosome 14"/>
</dbReference>
<organism evidence="2 3">
    <name type="scientific">Equus asinus</name>
    <name type="common">Donkey</name>
    <name type="synonym">Equus africanus asinus</name>
    <dbReference type="NCBI Taxonomy" id="9793"/>
    <lineage>
        <taxon>Eukaryota</taxon>
        <taxon>Metazoa</taxon>
        <taxon>Chordata</taxon>
        <taxon>Craniata</taxon>
        <taxon>Vertebrata</taxon>
        <taxon>Euteleostomi</taxon>
        <taxon>Mammalia</taxon>
        <taxon>Eutheria</taxon>
        <taxon>Laurasiatheria</taxon>
        <taxon>Perissodactyla</taxon>
        <taxon>Equidae</taxon>
        <taxon>Equus</taxon>
    </lineage>
</organism>
<accession>A0A9L0I6Y2</accession>
<sequence length="125" mass="14194">MYYILLICLSVDGQLGCFHILSIMNNAIMDICVQIFVWMYVFISVGYIPRSGIAGSYGYAMINILRKYHAGFQSDCIILRSHYQYTSLPLSPHPHQHFLLPMILIVAILVGVKEYLIVGLGFFSL</sequence>
<reference evidence="2 3" key="1">
    <citation type="journal article" date="2020" name="Nat. Commun.">
        <title>Donkey genomes provide new insights into domestication and selection for coat color.</title>
        <authorList>
            <person name="Wang"/>
            <person name="C."/>
            <person name="Li"/>
            <person name="H."/>
            <person name="Guo"/>
            <person name="Y."/>
            <person name="Huang"/>
            <person name="J."/>
            <person name="Sun"/>
            <person name="Y."/>
            <person name="Min"/>
            <person name="J."/>
            <person name="Wang"/>
            <person name="J."/>
            <person name="Fang"/>
            <person name="X."/>
            <person name="Zhao"/>
            <person name="Z."/>
            <person name="Wang"/>
            <person name="S."/>
            <person name="Zhang"/>
            <person name="Y."/>
            <person name="Liu"/>
            <person name="Q."/>
            <person name="Jiang"/>
            <person name="Q."/>
            <person name="Wang"/>
            <person name="X."/>
            <person name="Guo"/>
            <person name="Y."/>
            <person name="Yang"/>
            <person name="C."/>
            <person name="Wang"/>
            <person name="Y."/>
            <person name="Tian"/>
            <person name="F."/>
            <person name="Zhuang"/>
            <person name="G."/>
            <person name="Fan"/>
            <person name="Y."/>
            <person name="Gao"/>
            <person name="Q."/>
            <person name="Li"/>
            <person name="Y."/>
            <person name="Ju"/>
            <person name="Z."/>
            <person name="Li"/>
            <person name="J."/>
            <person name="Li"/>
            <person name="R."/>
            <person name="Hou"/>
            <person name="M."/>
            <person name="Yang"/>
            <person name="G."/>
            <person name="Liu"/>
            <person name="G."/>
            <person name="Liu"/>
            <person name="W."/>
            <person name="Guo"/>
            <person name="J."/>
            <person name="Pan"/>
            <person name="S."/>
            <person name="Fan"/>
            <person name="G."/>
            <person name="Zhang"/>
            <person name="W."/>
            <person name="Zhang"/>
            <person name="R."/>
            <person name="Yu"/>
            <person name="J."/>
            <person name="Zhang"/>
            <person name="X."/>
            <person name="Yin"/>
            <person name="Q."/>
            <person name="Ji"/>
            <person name="C."/>
            <person name="Jin"/>
            <person name="Y."/>
            <person name="Yue"/>
            <person name="G."/>
            <person name="Liu"/>
            <person name="M."/>
            <person name="Xu"/>
            <person name="J."/>
            <person name="Liu"/>
            <person name="S."/>
            <person name="Jordana"/>
            <person name="J."/>
            <person name="Noce"/>
            <person name="A."/>
            <person name="Amills"/>
            <person name="M."/>
            <person name="Wu"/>
            <person name="D.D."/>
            <person name="Li"/>
            <person name="S."/>
            <person name="Zhou"/>
            <person name="X. and Zhong"/>
            <person name="J."/>
        </authorList>
    </citation>
    <scope>NUCLEOTIDE SEQUENCE [LARGE SCALE GENOMIC DNA]</scope>
</reference>
<protein>
    <submittedName>
        <fullName evidence="2">Uncharacterized protein</fullName>
    </submittedName>
</protein>
<feature type="transmembrane region" description="Helical" evidence="1">
    <location>
        <begin position="98"/>
        <end position="123"/>
    </location>
</feature>
<keyword evidence="3" id="KW-1185">Reference proteome</keyword>
<keyword evidence="1" id="KW-0472">Membrane</keyword>
<evidence type="ECO:0000313" key="2">
    <source>
        <dbReference type="Ensembl" id="ENSEASP00005036097.1"/>
    </source>
</evidence>
<name>A0A9L0I6Y2_EQUAS</name>
<proteinExistence type="predicted"/>
<keyword evidence="1" id="KW-0812">Transmembrane</keyword>
<evidence type="ECO:0000256" key="1">
    <source>
        <dbReference type="SAM" id="Phobius"/>
    </source>
</evidence>
<reference evidence="2" key="2">
    <citation type="submission" date="2025-08" db="UniProtKB">
        <authorList>
            <consortium name="Ensembl"/>
        </authorList>
    </citation>
    <scope>IDENTIFICATION</scope>
</reference>
<dbReference type="Ensembl" id="ENSEAST00005043136.1">
    <property type="protein sequence ID" value="ENSEASP00005036097.1"/>
    <property type="gene ID" value="ENSEASG00005027634.1"/>
</dbReference>
<dbReference type="AlphaFoldDB" id="A0A9L0I6Y2"/>
<keyword evidence="1" id="KW-1133">Transmembrane helix</keyword>
<feature type="transmembrane region" description="Helical" evidence="1">
    <location>
        <begin position="23"/>
        <end position="43"/>
    </location>
</feature>
<reference evidence="2" key="3">
    <citation type="submission" date="2025-09" db="UniProtKB">
        <authorList>
            <consortium name="Ensembl"/>
        </authorList>
    </citation>
    <scope>IDENTIFICATION</scope>
</reference>
<evidence type="ECO:0000313" key="3">
    <source>
        <dbReference type="Proteomes" id="UP000694387"/>
    </source>
</evidence>
<dbReference type="GeneTree" id="ENSGT01150000287949"/>